<proteinExistence type="predicted"/>
<name>A0A0E9REC9_ANGAN</name>
<reference evidence="1" key="1">
    <citation type="submission" date="2014-11" db="EMBL/GenBank/DDBJ databases">
        <authorList>
            <person name="Amaro Gonzalez C."/>
        </authorList>
    </citation>
    <scope>NUCLEOTIDE SEQUENCE</scope>
</reference>
<sequence>MKIPTVIFPEGDRSNFSNESVIRILIKSCS</sequence>
<evidence type="ECO:0000313" key="1">
    <source>
        <dbReference type="EMBL" id="JAH27439.1"/>
    </source>
</evidence>
<protein>
    <submittedName>
        <fullName evidence="1">Uncharacterized protein</fullName>
    </submittedName>
</protein>
<organism evidence="1">
    <name type="scientific">Anguilla anguilla</name>
    <name type="common">European freshwater eel</name>
    <name type="synonym">Muraena anguilla</name>
    <dbReference type="NCBI Taxonomy" id="7936"/>
    <lineage>
        <taxon>Eukaryota</taxon>
        <taxon>Metazoa</taxon>
        <taxon>Chordata</taxon>
        <taxon>Craniata</taxon>
        <taxon>Vertebrata</taxon>
        <taxon>Euteleostomi</taxon>
        <taxon>Actinopterygii</taxon>
        <taxon>Neopterygii</taxon>
        <taxon>Teleostei</taxon>
        <taxon>Anguilliformes</taxon>
        <taxon>Anguillidae</taxon>
        <taxon>Anguilla</taxon>
    </lineage>
</organism>
<dbReference type="EMBL" id="GBXM01081138">
    <property type="protein sequence ID" value="JAH27439.1"/>
    <property type="molecule type" value="Transcribed_RNA"/>
</dbReference>
<dbReference type="AlphaFoldDB" id="A0A0E9REC9"/>
<accession>A0A0E9REC9</accession>
<reference evidence="1" key="2">
    <citation type="journal article" date="2015" name="Fish Shellfish Immunol.">
        <title>Early steps in the European eel (Anguilla anguilla)-Vibrio vulnificus interaction in the gills: Role of the RtxA13 toxin.</title>
        <authorList>
            <person name="Callol A."/>
            <person name="Pajuelo D."/>
            <person name="Ebbesson L."/>
            <person name="Teles M."/>
            <person name="MacKenzie S."/>
            <person name="Amaro C."/>
        </authorList>
    </citation>
    <scope>NUCLEOTIDE SEQUENCE</scope>
</reference>